<reference evidence="2 3" key="1">
    <citation type="submission" date="2016-09" db="EMBL/GenBank/DDBJ databases">
        <title>Rhizobium oryziradicis sp. nov., isolated from the root of rice.</title>
        <authorList>
            <person name="Zhao J."/>
            <person name="Zhang X."/>
        </authorList>
    </citation>
    <scope>NUCLEOTIDE SEQUENCE [LARGE SCALE GENOMIC DNA]</scope>
    <source>
        <strain evidence="2 3">N19</strain>
    </source>
</reference>
<dbReference type="STRING" id="1867956.BJF95_20910"/>
<dbReference type="Proteomes" id="UP000186894">
    <property type="component" value="Unassembled WGS sequence"/>
</dbReference>
<gene>
    <name evidence="2" type="ORF">BJF95_20910</name>
</gene>
<feature type="signal peptide" evidence="1">
    <location>
        <begin position="1"/>
        <end position="19"/>
    </location>
</feature>
<dbReference type="PROSITE" id="PS51257">
    <property type="entry name" value="PROKAR_LIPOPROTEIN"/>
    <property type="match status" value="1"/>
</dbReference>
<evidence type="ECO:0008006" key="4">
    <source>
        <dbReference type="Google" id="ProtNLM"/>
    </source>
</evidence>
<name>A0A1Q8ZN86_9HYPH</name>
<accession>A0A1Q8ZN86</accession>
<feature type="chain" id="PRO_5013362527" description="Lipoprotein" evidence="1">
    <location>
        <begin position="20"/>
        <end position="128"/>
    </location>
</feature>
<evidence type="ECO:0000313" key="3">
    <source>
        <dbReference type="Proteomes" id="UP000186894"/>
    </source>
</evidence>
<dbReference type="OrthoDB" id="8419513at2"/>
<sequence>MRKILTFACLTGLAALASCAPKPPMRATNHSADDVIHRVMKGASSCWFKSSDPAFKAYKMDAELTSFSGQPRILLVRKGSSDIRPLLVVMASGAPAKLEAFGPLMNEPVSSRISTDVKRWAAGSTSCQ</sequence>
<proteinExistence type="predicted"/>
<keyword evidence="3" id="KW-1185">Reference proteome</keyword>
<evidence type="ECO:0000313" key="2">
    <source>
        <dbReference type="EMBL" id="OLP43350.1"/>
    </source>
</evidence>
<comment type="caution">
    <text evidence="2">The sequence shown here is derived from an EMBL/GenBank/DDBJ whole genome shotgun (WGS) entry which is preliminary data.</text>
</comment>
<keyword evidence="1" id="KW-0732">Signal</keyword>
<dbReference type="EMBL" id="MKIM01000028">
    <property type="protein sequence ID" value="OLP43350.1"/>
    <property type="molecule type" value="Genomic_DNA"/>
</dbReference>
<evidence type="ECO:0000256" key="1">
    <source>
        <dbReference type="SAM" id="SignalP"/>
    </source>
</evidence>
<organism evidence="2 3">
    <name type="scientific">Rhizobium oryziradicis</name>
    <dbReference type="NCBI Taxonomy" id="1867956"/>
    <lineage>
        <taxon>Bacteria</taxon>
        <taxon>Pseudomonadati</taxon>
        <taxon>Pseudomonadota</taxon>
        <taxon>Alphaproteobacteria</taxon>
        <taxon>Hyphomicrobiales</taxon>
        <taxon>Rhizobiaceae</taxon>
        <taxon>Rhizobium/Agrobacterium group</taxon>
        <taxon>Rhizobium</taxon>
    </lineage>
</organism>
<protein>
    <recommendedName>
        <fullName evidence="4">Lipoprotein</fullName>
    </recommendedName>
</protein>
<dbReference type="AlphaFoldDB" id="A0A1Q8ZN86"/>